<organism evidence="2 3">
    <name type="scientific">Protopolystoma xenopodis</name>
    <dbReference type="NCBI Taxonomy" id="117903"/>
    <lineage>
        <taxon>Eukaryota</taxon>
        <taxon>Metazoa</taxon>
        <taxon>Spiralia</taxon>
        <taxon>Lophotrochozoa</taxon>
        <taxon>Platyhelminthes</taxon>
        <taxon>Monogenea</taxon>
        <taxon>Polyopisthocotylea</taxon>
        <taxon>Polystomatidea</taxon>
        <taxon>Polystomatidae</taxon>
        <taxon>Protopolystoma</taxon>
    </lineage>
</organism>
<sequence length="121" mass="13644">MQSYCSSGKDHDPNEFSFDDTDGVAMMDYMNDDEQTGEDDLEDEANGTGESSGGGWVRRRRPHYAGRQQQRGHSNARYHHGSVMAADGDEDSLQGAEWSDQVDYNRMSILLLILLNISFYL</sequence>
<keyword evidence="3" id="KW-1185">Reference proteome</keyword>
<comment type="caution">
    <text evidence="2">The sequence shown here is derived from an EMBL/GenBank/DDBJ whole genome shotgun (WGS) entry which is preliminary data.</text>
</comment>
<dbReference type="Proteomes" id="UP000784294">
    <property type="component" value="Unassembled WGS sequence"/>
</dbReference>
<dbReference type="EMBL" id="CAAALY010059605">
    <property type="protein sequence ID" value="VEL23025.1"/>
    <property type="molecule type" value="Genomic_DNA"/>
</dbReference>
<feature type="compositionally biased region" description="Acidic residues" evidence="1">
    <location>
        <begin position="30"/>
        <end position="45"/>
    </location>
</feature>
<gene>
    <name evidence="2" type="ORF">PXEA_LOCUS16465</name>
</gene>
<evidence type="ECO:0000313" key="3">
    <source>
        <dbReference type="Proteomes" id="UP000784294"/>
    </source>
</evidence>
<evidence type="ECO:0000313" key="2">
    <source>
        <dbReference type="EMBL" id="VEL23025.1"/>
    </source>
</evidence>
<proteinExistence type="predicted"/>
<reference evidence="2" key="1">
    <citation type="submission" date="2018-11" db="EMBL/GenBank/DDBJ databases">
        <authorList>
            <consortium name="Pathogen Informatics"/>
        </authorList>
    </citation>
    <scope>NUCLEOTIDE SEQUENCE</scope>
</reference>
<protein>
    <submittedName>
        <fullName evidence="2">Uncharacterized protein</fullName>
    </submittedName>
</protein>
<name>A0A448WY27_9PLAT</name>
<feature type="region of interest" description="Disordered" evidence="1">
    <location>
        <begin position="1"/>
        <end position="79"/>
    </location>
</feature>
<dbReference type="AlphaFoldDB" id="A0A448WY27"/>
<accession>A0A448WY27</accession>
<evidence type="ECO:0000256" key="1">
    <source>
        <dbReference type="SAM" id="MobiDB-lite"/>
    </source>
</evidence>